<reference evidence="2 3" key="1">
    <citation type="submission" date="2020-08" db="EMBL/GenBank/DDBJ databases">
        <title>Genomic Encyclopedia of Type Strains, Phase IV (KMG-IV): sequencing the most valuable type-strain genomes for metagenomic binning, comparative biology and taxonomic classification.</title>
        <authorList>
            <person name="Goeker M."/>
        </authorList>
    </citation>
    <scope>NUCLEOTIDE SEQUENCE [LARGE SCALE GENOMIC DNA]</scope>
    <source>
        <strain evidence="2 3">DSM 7465</strain>
    </source>
</reference>
<dbReference type="PANTHER" id="PTHR48075">
    <property type="entry name" value="3-HYDROXYACYL-COA DEHYDROGENASE FAMILY PROTEIN"/>
    <property type="match status" value="1"/>
</dbReference>
<proteinExistence type="predicted"/>
<keyword evidence="2" id="KW-0560">Oxidoreductase</keyword>
<dbReference type="EC" id="1.1.1.157" evidence="2"/>
<evidence type="ECO:0000259" key="1">
    <source>
        <dbReference type="Pfam" id="PF00725"/>
    </source>
</evidence>
<dbReference type="SUPFAM" id="SSF48179">
    <property type="entry name" value="6-phosphogluconate dehydrogenase C-terminal domain-like"/>
    <property type="match status" value="1"/>
</dbReference>
<dbReference type="GO" id="GO:0008691">
    <property type="term" value="F:3-hydroxybutyryl-CoA dehydrogenase activity"/>
    <property type="evidence" value="ECO:0007669"/>
    <property type="project" value="UniProtKB-EC"/>
</dbReference>
<dbReference type="EMBL" id="JACHOV010000002">
    <property type="protein sequence ID" value="MBB4640384.1"/>
    <property type="molecule type" value="Genomic_DNA"/>
</dbReference>
<dbReference type="Pfam" id="PF00725">
    <property type="entry name" value="3HCDH"/>
    <property type="match status" value="1"/>
</dbReference>
<dbReference type="InterPro" id="IPR013328">
    <property type="entry name" value="6PGD_dom2"/>
</dbReference>
<feature type="domain" description="3-hydroxyacyl-CoA dehydrogenase C-terminal" evidence="1">
    <location>
        <begin position="132"/>
        <end position="203"/>
    </location>
</feature>
<protein>
    <submittedName>
        <fullName evidence="2">3-hydroxybutyryl-CoA dehydrogenase</fullName>
        <ecNumber evidence="2">1.1.1.157</ecNumber>
    </submittedName>
</protein>
<evidence type="ECO:0000313" key="2">
    <source>
        <dbReference type="EMBL" id="MBB4640384.1"/>
    </source>
</evidence>
<evidence type="ECO:0000313" key="3">
    <source>
        <dbReference type="Proteomes" id="UP000575068"/>
    </source>
</evidence>
<dbReference type="InterPro" id="IPR008927">
    <property type="entry name" value="6-PGluconate_DH-like_C_sf"/>
</dbReference>
<dbReference type="AlphaFoldDB" id="A0A840HS78"/>
<name>A0A840HS78_9SPHN</name>
<gene>
    <name evidence="2" type="ORF">HNQ99_000672</name>
</gene>
<accession>A0A840HS78</accession>
<dbReference type="Gene3D" id="1.10.1040.10">
    <property type="entry name" value="N-(1-d-carboxylethyl)-l-norvaline Dehydrogenase, domain 2"/>
    <property type="match status" value="1"/>
</dbReference>
<dbReference type="Proteomes" id="UP000575068">
    <property type="component" value="Unassembled WGS sequence"/>
</dbReference>
<dbReference type="RefSeq" id="WP_221232543.1">
    <property type="nucleotide sequence ID" value="NZ_JACHOV010000002.1"/>
</dbReference>
<dbReference type="GO" id="GO:0006635">
    <property type="term" value="P:fatty acid beta-oxidation"/>
    <property type="evidence" value="ECO:0007669"/>
    <property type="project" value="TreeGrafter"/>
</dbReference>
<comment type="caution">
    <text evidence="2">The sequence shown here is derived from an EMBL/GenBank/DDBJ whole genome shotgun (WGS) entry which is preliminary data.</text>
</comment>
<sequence length="222" mass="23867">MMTYKMILAGESRSFPENDPFLSSDDKAATLVIAGTQAGGAFAGLSDVDQYDLVLIELGSECLGVHTGESRGEEGGDVLGFARFRMGDLPPTNLVELVRQPGSDPARVEQARALFESHGFMVAVCGDFPGRIIDRLVRPYYNAALSRLDARLATAADMDLTLKLGLGYPKGPIELLEESGIVHHHDVTSALYDALGDAAYYPARRAQIAAVRSRRSHDNAAA</sequence>
<keyword evidence="3" id="KW-1185">Reference proteome</keyword>
<dbReference type="PANTHER" id="PTHR48075:SF5">
    <property type="entry name" value="3-HYDROXYBUTYRYL-COA DEHYDROGENASE"/>
    <property type="match status" value="1"/>
</dbReference>
<organism evidence="2 3">
    <name type="scientific">Rhizorhapis suberifaciens</name>
    <name type="common">corky root of lettuce</name>
    <dbReference type="NCBI Taxonomy" id="13656"/>
    <lineage>
        <taxon>Bacteria</taxon>
        <taxon>Pseudomonadati</taxon>
        <taxon>Pseudomonadota</taxon>
        <taxon>Alphaproteobacteria</taxon>
        <taxon>Sphingomonadales</taxon>
        <taxon>Sphingomonadaceae</taxon>
        <taxon>Rhizorhapis</taxon>
    </lineage>
</organism>
<dbReference type="InterPro" id="IPR006108">
    <property type="entry name" value="3HC_DH_C"/>
</dbReference>